<dbReference type="AlphaFoldDB" id="A0A1L9TBU9"/>
<sequence length="101" mass="11151">MLYTSTNHSAVEPQDTALTTSSLVLSVLGVRAREPPTFYSAAALVPEDTGVLMSFGRHNQLEQQQNRPGHYKSGIDSCKTPEGWKVYQGPDSLRKILFQQA</sequence>
<keyword evidence="2" id="KW-1185">Reference proteome</keyword>
<accession>A0A1L9TBU9</accession>
<dbReference type="RefSeq" id="XP_040700710.1">
    <property type="nucleotide sequence ID" value="XM_040839909.1"/>
</dbReference>
<dbReference type="Proteomes" id="UP000184356">
    <property type="component" value="Unassembled WGS sequence"/>
</dbReference>
<evidence type="ECO:0000313" key="2">
    <source>
        <dbReference type="Proteomes" id="UP000184356"/>
    </source>
</evidence>
<gene>
    <name evidence="1" type="ORF">ASPSYDRAFT_1104405</name>
</gene>
<dbReference type="VEuPathDB" id="FungiDB:ASPSYDRAFT_1104405"/>
<protein>
    <submittedName>
        <fullName evidence="1">Uncharacterized protein</fullName>
    </submittedName>
</protein>
<organism evidence="1 2">
    <name type="scientific">Aspergillus sydowii CBS 593.65</name>
    <dbReference type="NCBI Taxonomy" id="1036612"/>
    <lineage>
        <taxon>Eukaryota</taxon>
        <taxon>Fungi</taxon>
        <taxon>Dikarya</taxon>
        <taxon>Ascomycota</taxon>
        <taxon>Pezizomycotina</taxon>
        <taxon>Eurotiomycetes</taxon>
        <taxon>Eurotiomycetidae</taxon>
        <taxon>Eurotiales</taxon>
        <taxon>Aspergillaceae</taxon>
        <taxon>Aspergillus</taxon>
        <taxon>Aspergillus subgen. Nidulantes</taxon>
    </lineage>
</organism>
<dbReference type="EMBL" id="KV878589">
    <property type="protein sequence ID" value="OJJ56904.1"/>
    <property type="molecule type" value="Genomic_DNA"/>
</dbReference>
<evidence type="ECO:0000313" key="1">
    <source>
        <dbReference type="EMBL" id="OJJ56904.1"/>
    </source>
</evidence>
<proteinExistence type="predicted"/>
<dbReference type="GeneID" id="63755982"/>
<reference evidence="2" key="1">
    <citation type="journal article" date="2017" name="Genome Biol.">
        <title>Comparative genomics reveals high biological diversity and specific adaptations in the industrially and medically important fungal genus Aspergillus.</title>
        <authorList>
            <person name="de Vries R.P."/>
            <person name="Riley R."/>
            <person name="Wiebenga A."/>
            <person name="Aguilar-Osorio G."/>
            <person name="Amillis S."/>
            <person name="Uchima C.A."/>
            <person name="Anderluh G."/>
            <person name="Asadollahi M."/>
            <person name="Askin M."/>
            <person name="Barry K."/>
            <person name="Battaglia E."/>
            <person name="Bayram O."/>
            <person name="Benocci T."/>
            <person name="Braus-Stromeyer S.A."/>
            <person name="Caldana C."/>
            <person name="Canovas D."/>
            <person name="Cerqueira G.C."/>
            <person name="Chen F."/>
            <person name="Chen W."/>
            <person name="Choi C."/>
            <person name="Clum A."/>
            <person name="Dos Santos R.A."/>
            <person name="Damasio A.R."/>
            <person name="Diallinas G."/>
            <person name="Emri T."/>
            <person name="Fekete E."/>
            <person name="Flipphi M."/>
            <person name="Freyberg S."/>
            <person name="Gallo A."/>
            <person name="Gournas C."/>
            <person name="Habgood R."/>
            <person name="Hainaut M."/>
            <person name="Harispe M.L."/>
            <person name="Henrissat B."/>
            <person name="Hilden K.S."/>
            <person name="Hope R."/>
            <person name="Hossain A."/>
            <person name="Karabika E."/>
            <person name="Karaffa L."/>
            <person name="Karanyi Z."/>
            <person name="Krasevec N."/>
            <person name="Kuo A."/>
            <person name="Kusch H."/>
            <person name="LaButti K."/>
            <person name="Lagendijk E.L."/>
            <person name="Lapidus A."/>
            <person name="Levasseur A."/>
            <person name="Lindquist E."/>
            <person name="Lipzen A."/>
            <person name="Logrieco A.F."/>
            <person name="MacCabe A."/>
            <person name="Maekelae M.R."/>
            <person name="Malavazi I."/>
            <person name="Melin P."/>
            <person name="Meyer V."/>
            <person name="Mielnichuk N."/>
            <person name="Miskei M."/>
            <person name="Molnar A.P."/>
            <person name="Mule G."/>
            <person name="Ngan C.Y."/>
            <person name="Orejas M."/>
            <person name="Orosz E."/>
            <person name="Ouedraogo J.P."/>
            <person name="Overkamp K.M."/>
            <person name="Park H.-S."/>
            <person name="Perrone G."/>
            <person name="Piumi F."/>
            <person name="Punt P.J."/>
            <person name="Ram A.F."/>
            <person name="Ramon A."/>
            <person name="Rauscher S."/>
            <person name="Record E."/>
            <person name="Riano-Pachon D.M."/>
            <person name="Robert V."/>
            <person name="Roehrig J."/>
            <person name="Ruller R."/>
            <person name="Salamov A."/>
            <person name="Salih N.S."/>
            <person name="Samson R.A."/>
            <person name="Sandor E."/>
            <person name="Sanguinetti M."/>
            <person name="Schuetze T."/>
            <person name="Sepcic K."/>
            <person name="Shelest E."/>
            <person name="Sherlock G."/>
            <person name="Sophianopoulou V."/>
            <person name="Squina F.M."/>
            <person name="Sun H."/>
            <person name="Susca A."/>
            <person name="Todd R.B."/>
            <person name="Tsang A."/>
            <person name="Unkles S.E."/>
            <person name="van de Wiele N."/>
            <person name="van Rossen-Uffink D."/>
            <person name="Oliveira J.V."/>
            <person name="Vesth T.C."/>
            <person name="Visser J."/>
            <person name="Yu J.-H."/>
            <person name="Zhou M."/>
            <person name="Andersen M.R."/>
            <person name="Archer D.B."/>
            <person name="Baker S.E."/>
            <person name="Benoit I."/>
            <person name="Brakhage A.A."/>
            <person name="Braus G.H."/>
            <person name="Fischer R."/>
            <person name="Frisvad J.C."/>
            <person name="Goldman G.H."/>
            <person name="Houbraken J."/>
            <person name="Oakley B."/>
            <person name="Pocsi I."/>
            <person name="Scazzocchio C."/>
            <person name="Seiboth B."/>
            <person name="vanKuyk P.A."/>
            <person name="Wortman J."/>
            <person name="Dyer P.S."/>
            <person name="Grigoriev I.V."/>
        </authorList>
    </citation>
    <scope>NUCLEOTIDE SEQUENCE [LARGE SCALE GENOMIC DNA]</scope>
    <source>
        <strain evidence="2">CBS 593.65</strain>
    </source>
</reference>
<name>A0A1L9TBU9_9EURO</name>